<feature type="transmembrane region" description="Helical" evidence="1">
    <location>
        <begin position="97"/>
        <end position="113"/>
    </location>
</feature>
<proteinExistence type="predicted"/>
<comment type="caution">
    <text evidence="2">The sequence shown here is derived from an EMBL/GenBank/DDBJ whole genome shotgun (WGS) entry which is preliminary data.</text>
</comment>
<evidence type="ECO:0000313" key="3">
    <source>
        <dbReference type="Proteomes" id="UP000316429"/>
    </source>
</evidence>
<dbReference type="EMBL" id="VFYP01000001">
    <property type="protein sequence ID" value="TPP11523.1"/>
    <property type="molecule type" value="Genomic_DNA"/>
</dbReference>
<evidence type="ECO:0000256" key="1">
    <source>
        <dbReference type="SAM" id="Phobius"/>
    </source>
</evidence>
<protein>
    <submittedName>
        <fullName evidence="2">Uncharacterized protein</fullName>
    </submittedName>
</protein>
<keyword evidence="1" id="KW-0812">Transmembrane</keyword>
<evidence type="ECO:0000313" key="2">
    <source>
        <dbReference type="EMBL" id="TPP11523.1"/>
    </source>
</evidence>
<dbReference type="RefSeq" id="WP_140828241.1">
    <property type="nucleotide sequence ID" value="NZ_VFYP01000001.1"/>
</dbReference>
<organism evidence="2 3">
    <name type="scientific">Rhizobium glycinendophyticum</name>
    <dbReference type="NCBI Taxonomy" id="2589807"/>
    <lineage>
        <taxon>Bacteria</taxon>
        <taxon>Pseudomonadati</taxon>
        <taxon>Pseudomonadota</taxon>
        <taxon>Alphaproteobacteria</taxon>
        <taxon>Hyphomicrobiales</taxon>
        <taxon>Rhizobiaceae</taxon>
        <taxon>Rhizobium/Agrobacterium group</taxon>
        <taxon>Rhizobium</taxon>
    </lineage>
</organism>
<keyword evidence="3" id="KW-1185">Reference proteome</keyword>
<feature type="transmembrane region" description="Helical" evidence="1">
    <location>
        <begin position="57"/>
        <end position="76"/>
    </location>
</feature>
<dbReference type="Proteomes" id="UP000316429">
    <property type="component" value="Unassembled WGS sequence"/>
</dbReference>
<reference evidence="2 3" key="1">
    <citation type="submission" date="2019-06" db="EMBL/GenBank/DDBJ databases">
        <title>Rhizobium sp. CL12 isolated from roots of soybean.</title>
        <authorList>
            <person name="Wang C."/>
        </authorList>
    </citation>
    <scope>NUCLEOTIDE SEQUENCE [LARGE SCALE GENOMIC DNA]</scope>
    <source>
        <strain evidence="2 3">CL12</strain>
    </source>
</reference>
<sequence length="203" mass="23427">MQLRLWAAIVIFAGSYFPLSLILLAQDFEYKYLSQEFCVEIFTQPGRCTLPFSNPKISLSIFVFCLLSLLATLLIFRLTKAKRKIEVIKAKYVPTELMNYTLPYVVSFMGVGYSEQSKFVGMIVFLFWIFWITYKSGQLIMNPILIVLDWRLYDVTFKHDGESLEHDCLVLADSELNAGDEVRYGAIQDVMVVRKERRKGGDS</sequence>
<gene>
    <name evidence="2" type="ORF">FJQ55_12175</name>
</gene>
<accession>A0A504V2M0</accession>
<name>A0A504V2M0_9HYPH</name>
<keyword evidence="1" id="KW-0472">Membrane</keyword>
<feature type="transmembrane region" description="Helical" evidence="1">
    <location>
        <begin position="5"/>
        <end position="25"/>
    </location>
</feature>
<keyword evidence="1" id="KW-1133">Transmembrane helix</keyword>
<dbReference type="AlphaFoldDB" id="A0A504V2M0"/>
<dbReference type="OrthoDB" id="7594599at2"/>